<dbReference type="SMART" id="SM00220">
    <property type="entry name" value="S_TKc"/>
    <property type="match status" value="1"/>
</dbReference>
<dbReference type="PANTHER" id="PTHR48006:SF34">
    <property type="entry name" value="OS08G0203700 PROTEIN"/>
    <property type="match status" value="1"/>
</dbReference>
<evidence type="ECO:0000256" key="7">
    <source>
        <dbReference type="ARBA" id="ARBA00022692"/>
    </source>
</evidence>
<keyword evidence="12 19" id="KW-0067">ATP-binding</keyword>
<keyword evidence="15" id="KW-0675">Receptor</keyword>
<evidence type="ECO:0000256" key="4">
    <source>
        <dbReference type="ARBA" id="ARBA00022553"/>
    </source>
</evidence>
<comment type="caution">
    <text evidence="24">The sequence shown here is derived from an EMBL/GenBank/DDBJ whole genome shotgun (WGS) entry which is preliminary data.</text>
</comment>
<evidence type="ECO:0000256" key="3">
    <source>
        <dbReference type="ARBA" id="ARBA00022527"/>
    </source>
</evidence>
<dbReference type="PANTHER" id="PTHR48006">
    <property type="entry name" value="LEUCINE-RICH REPEAT-CONTAINING PROTEIN DDB_G0281931-RELATED"/>
    <property type="match status" value="1"/>
</dbReference>
<keyword evidence="3" id="KW-0723">Serine/threonine-protein kinase</keyword>
<feature type="region of interest" description="Disordered" evidence="20">
    <location>
        <begin position="970"/>
        <end position="997"/>
    </location>
</feature>
<evidence type="ECO:0000256" key="8">
    <source>
        <dbReference type="ARBA" id="ARBA00022729"/>
    </source>
</evidence>
<dbReference type="InterPro" id="IPR017441">
    <property type="entry name" value="Protein_kinase_ATP_BS"/>
</dbReference>
<dbReference type="Pfam" id="PF11721">
    <property type="entry name" value="Malectin"/>
    <property type="match status" value="1"/>
</dbReference>
<feature type="transmembrane region" description="Helical" evidence="21">
    <location>
        <begin position="615"/>
        <end position="637"/>
    </location>
</feature>
<dbReference type="PROSITE" id="PS00108">
    <property type="entry name" value="PROTEIN_KINASE_ST"/>
    <property type="match status" value="1"/>
</dbReference>
<keyword evidence="14 21" id="KW-0472">Membrane</keyword>
<evidence type="ECO:0000256" key="21">
    <source>
        <dbReference type="SAM" id="Phobius"/>
    </source>
</evidence>
<dbReference type="CDD" id="cd14066">
    <property type="entry name" value="STKc_IRAK"/>
    <property type="match status" value="1"/>
</dbReference>
<evidence type="ECO:0000256" key="9">
    <source>
        <dbReference type="ARBA" id="ARBA00022737"/>
    </source>
</evidence>
<name>A0ABR2T1E1_9ROSI</name>
<dbReference type="Gene3D" id="2.60.120.430">
    <property type="entry name" value="Galactose-binding lectin"/>
    <property type="match status" value="1"/>
</dbReference>
<sequence length="997" mass="110301">MKIIRFIMRRRLQSCSKGLLYFFLVVFFWCSQGINAQNATTDPSEVRALNSIFQRWGTQAGDSWNMSGEPCSGVALSQSDSVFEDPANNPAIRCDCSFNHATVCHITRLRAVSLDLQGTIPEELLDLPFLTSLSIFNNHFSGPIPKELGNLKELHTLAIDYNDFYGPIPKELGNLKKLRTLAFSVNNFSGSLPPQLGNLVDLETLWASDNAFSGKIPDFVGNNWTKLTSLIFQGNSFEGPIPSSFAKLTSLTSLRIGDIYYGSSSLDFVRNLTNLKDLFLRNVLLTGSLPSFITDLSSLEKMDLSFNNLTGTIPSSMFTMNSLKHLFLGNNSLTGAIPDLPTTTLQTIDLSYNLLSGDLPSWVDTIRQLNLVGNNFTPNSSNIGIFPGLECLQRSFPCNRDAPQYAKFSIKCGGQQIISNGTVFEGDYRPLGTATYVVTEAEKWAVSNVGLFQYTENHHYLQNTSAQVGGTDTPELYKDSRISPGSLRYYGLGLENGPYTVKLFFAEIGLPDQTSKSWRSLTRRVFDVYIQGTRKLRDFDISKEAGGVERAIIKNFTANITENHLEIHLFWAGKGTRWTPEQISYGPSISAISVTPNFIPTVEGIPSQEKNRTALTVGIIVSVVVLSLILIFSIICIKRKGEDDDVEEVLLGISNGPNTFSYPELKAATEEFSPSNKLGEGGFGAVFKGTFPDGRVVAVKQLTIASLHGKSQFIAEVATISAVQHRNLVKLHGYCIKGKNHLLVYEYLENKSLDKVLFGRSNLHLDWPTRFNICLETARGLAYLHEESRPRIVHRDIKASNILLDEELCPKISDFGLAKLYDDKKTHISTKIAGTMGYLAPEYAMYGHLTEKADVFGFGIVALEILSGRPNFDNSLEDDKIYLLAWAWALHENSQNLDLVDPNLAEFDENEALRMARVALLCTQGSSSMRPPMSRVVAMLAGDIEVSNAITRPSYLTDWNFRDSTGRVVTGDTHGSGAAPNLSSVNESEFSDITEGR</sequence>
<dbReference type="EMBL" id="JBBPBN010000010">
    <property type="protein sequence ID" value="KAK9031027.1"/>
    <property type="molecule type" value="Genomic_DNA"/>
</dbReference>
<keyword evidence="13 21" id="KW-1133">Transmembrane helix</keyword>
<evidence type="ECO:0000256" key="22">
    <source>
        <dbReference type="SAM" id="SignalP"/>
    </source>
</evidence>
<dbReference type="InterPro" id="IPR001245">
    <property type="entry name" value="Ser-Thr/Tyr_kinase_cat_dom"/>
</dbReference>
<evidence type="ECO:0000256" key="18">
    <source>
        <dbReference type="ARBA" id="ARBA00048679"/>
    </source>
</evidence>
<dbReference type="PROSITE" id="PS50011">
    <property type="entry name" value="PROTEIN_KINASE_DOM"/>
    <property type="match status" value="1"/>
</dbReference>
<evidence type="ECO:0000256" key="5">
    <source>
        <dbReference type="ARBA" id="ARBA00022614"/>
    </source>
</evidence>
<dbReference type="Proteomes" id="UP001396334">
    <property type="component" value="Unassembled WGS sequence"/>
</dbReference>
<proteinExistence type="predicted"/>
<organism evidence="24 25">
    <name type="scientific">Hibiscus sabdariffa</name>
    <name type="common">roselle</name>
    <dbReference type="NCBI Taxonomy" id="183260"/>
    <lineage>
        <taxon>Eukaryota</taxon>
        <taxon>Viridiplantae</taxon>
        <taxon>Streptophyta</taxon>
        <taxon>Embryophyta</taxon>
        <taxon>Tracheophyta</taxon>
        <taxon>Spermatophyta</taxon>
        <taxon>Magnoliopsida</taxon>
        <taxon>eudicotyledons</taxon>
        <taxon>Gunneridae</taxon>
        <taxon>Pentapetalae</taxon>
        <taxon>rosids</taxon>
        <taxon>malvids</taxon>
        <taxon>Malvales</taxon>
        <taxon>Malvaceae</taxon>
        <taxon>Malvoideae</taxon>
        <taxon>Hibiscus</taxon>
    </lineage>
</organism>
<dbReference type="Pfam" id="PF07714">
    <property type="entry name" value="PK_Tyr_Ser-Thr"/>
    <property type="match status" value="1"/>
</dbReference>
<keyword evidence="8 22" id="KW-0732">Signal</keyword>
<keyword evidence="25" id="KW-1185">Reference proteome</keyword>
<dbReference type="Gene3D" id="3.80.10.10">
    <property type="entry name" value="Ribonuclease Inhibitor"/>
    <property type="match status" value="2"/>
</dbReference>
<dbReference type="InterPro" id="IPR021720">
    <property type="entry name" value="Malectin_dom"/>
</dbReference>
<comment type="catalytic activity">
    <reaction evidence="17">
        <text>L-threonyl-[protein] + ATP = O-phospho-L-threonyl-[protein] + ADP + H(+)</text>
        <dbReference type="Rhea" id="RHEA:46608"/>
        <dbReference type="Rhea" id="RHEA-COMP:11060"/>
        <dbReference type="Rhea" id="RHEA-COMP:11605"/>
        <dbReference type="ChEBI" id="CHEBI:15378"/>
        <dbReference type="ChEBI" id="CHEBI:30013"/>
        <dbReference type="ChEBI" id="CHEBI:30616"/>
        <dbReference type="ChEBI" id="CHEBI:61977"/>
        <dbReference type="ChEBI" id="CHEBI:456216"/>
        <dbReference type="EC" id="2.7.11.1"/>
    </reaction>
</comment>
<dbReference type="SUPFAM" id="SSF56112">
    <property type="entry name" value="Protein kinase-like (PK-like)"/>
    <property type="match status" value="1"/>
</dbReference>
<accession>A0ABR2T1E1</accession>
<evidence type="ECO:0000256" key="1">
    <source>
        <dbReference type="ARBA" id="ARBA00004479"/>
    </source>
</evidence>
<dbReference type="Pfam" id="PF00560">
    <property type="entry name" value="LRR_1"/>
    <property type="match status" value="4"/>
</dbReference>
<feature type="signal peptide" evidence="22">
    <location>
        <begin position="1"/>
        <end position="36"/>
    </location>
</feature>
<evidence type="ECO:0000313" key="24">
    <source>
        <dbReference type="EMBL" id="KAK9031027.1"/>
    </source>
</evidence>
<keyword evidence="6" id="KW-0808">Transferase</keyword>
<evidence type="ECO:0000256" key="14">
    <source>
        <dbReference type="ARBA" id="ARBA00023136"/>
    </source>
</evidence>
<dbReference type="InterPro" id="IPR008271">
    <property type="entry name" value="Ser/Thr_kinase_AS"/>
</dbReference>
<evidence type="ECO:0000256" key="13">
    <source>
        <dbReference type="ARBA" id="ARBA00022989"/>
    </source>
</evidence>
<evidence type="ECO:0000256" key="6">
    <source>
        <dbReference type="ARBA" id="ARBA00022679"/>
    </source>
</evidence>
<reference evidence="24 25" key="1">
    <citation type="journal article" date="2024" name="G3 (Bethesda)">
        <title>Genome assembly of Hibiscus sabdariffa L. provides insights into metabolisms of medicinal natural products.</title>
        <authorList>
            <person name="Kim T."/>
        </authorList>
    </citation>
    <scope>NUCLEOTIDE SEQUENCE [LARGE SCALE GENOMIC DNA]</scope>
    <source>
        <strain evidence="24">TK-2024</strain>
        <tissue evidence="24">Old leaves</tissue>
    </source>
</reference>
<dbReference type="Gene3D" id="3.30.200.20">
    <property type="entry name" value="Phosphorylase Kinase, domain 1"/>
    <property type="match status" value="1"/>
</dbReference>
<dbReference type="InterPro" id="IPR032675">
    <property type="entry name" value="LRR_dom_sf"/>
</dbReference>
<keyword evidence="10 19" id="KW-0547">Nucleotide-binding</keyword>
<dbReference type="InterPro" id="IPR001611">
    <property type="entry name" value="Leu-rich_rpt"/>
</dbReference>
<evidence type="ECO:0000256" key="17">
    <source>
        <dbReference type="ARBA" id="ARBA00047899"/>
    </source>
</evidence>
<evidence type="ECO:0000256" key="16">
    <source>
        <dbReference type="ARBA" id="ARBA00023180"/>
    </source>
</evidence>
<keyword evidence="9" id="KW-0677">Repeat</keyword>
<keyword evidence="4" id="KW-0597">Phosphoprotein</keyword>
<dbReference type="InterPro" id="IPR000719">
    <property type="entry name" value="Prot_kinase_dom"/>
</dbReference>
<dbReference type="SUPFAM" id="SSF52058">
    <property type="entry name" value="L domain-like"/>
    <property type="match status" value="1"/>
</dbReference>
<dbReference type="InterPro" id="IPR011009">
    <property type="entry name" value="Kinase-like_dom_sf"/>
</dbReference>
<evidence type="ECO:0000256" key="2">
    <source>
        <dbReference type="ARBA" id="ARBA00012513"/>
    </source>
</evidence>
<protein>
    <recommendedName>
        <fullName evidence="2">non-specific serine/threonine protein kinase</fullName>
        <ecNumber evidence="2">2.7.11.1</ecNumber>
    </recommendedName>
</protein>
<feature type="binding site" evidence="19">
    <location>
        <position position="700"/>
    </location>
    <ligand>
        <name>ATP</name>
        <dbReference type="ChEBI" id="CHEBI:30616"/>
    </ligand>
</feature>
<evidence type="ECO:0000256" key="19">
    <source>
        <dbReference type="PROSITE-ProRule" id="PRU10141"/>
    </source>
</evidence>
<evidence type="ECO:0000259" key="23">
    <source>
        <dbReference type="PROSITE" id="PS50011"/>
    </source>
</evidence>
<keyword evidence="7 21" id="KW-0812">Transmembrane</keyword>
<evidence type="ECO:0000256" key="15">
    <source>
        <dbReference type="ARBA" id="ARBA00023170"/>
    </source>
</evidence>
<keyword evidence="16" id="KW-0325">Glycoprotein</keyword>
<dbReference type="PROSITE" id="PS00107">
    <property type="entry name" value="PROTEIN_KINASE_ATP"/>
    <property type="match status" value="1"/>
</dbReference>
<gene>
    <name evidence="24" type="ORF">V6N11_032423</name>
</gene>
<evidence type="ECO:0000256" key="11">
    <source>
        <dbReference type="ARBA" id="ARBA00022777"/>
    </source>
</evidence>
<comment type="catalytic activity">
    <reaction evidence="18">
        <text>L-seryl-[protein] + ATP = O-phospho-L-seryl-[protein] + ADP + H(+)</text>
        <dbReference type="Rhea" id="RHEA:17989"/>
        <dbReference type="Rhea" id="RHEA-COMP:9863"/>
        <dbReference type="Rhea" id="RHEA-COMP:11604"/>
        <dbReference type="ChEBI" id="CHEBI:15378"/>
        <dbReference type="ChEBI" id="CHEBI:29999"/>
        <dbReference type="ChEBI" id="CHEBI:30616"/>
        <dbReference type="ChEBI" id="CHEBI:83421"/>
        <dbReference type="ChEBI" id="CHEBI:456216"/>
        <dbReference type="EC" id="2.7.11.1"/>
    </reaction>
</comment>
<evidence type="ECO:0000256" key="10">
    <source>
        <dbReference type="ARBA" id="ARBA00022741"/>
    </source>
</evidence>
<feature type="domain" description="Protein kinase" evidence="23">
    <location>
        <begin position="672"/>
        <end position="946"/>
    </location>
</feature>
<evidence type="ECO:0000256" key="20">
    <source>
        <dbReference type="SAM" id="MobiDB-lite"/>
    </source>
</evidence>
<dbReference type="InterPro" id="IPR051824">
    <property type="entry name" value="LRR_Rcpt-Like_S/T_Kinase"/>
</dbReference>
<dbReference type="EC" id="2.7.11.1" evidence="2"/>
<evidence type="ECO:0000313" key="25">
    <source>
        <dbReference type="Proteomes" id="UP001396334"/>
    </source>
</evidence>
<keyword evidence="5" id="KW-0433">Leucine-rich repeat</keyword>
<evidence type="ECO:0000256" key="12">
    <source>
        <dbReference type="ARBA" id="ARBA00022840"/>
    </source>
</evidence>
<dbReference type="Gene3D" id="1.10.510.10">
    <property type="entry name" value="Transferase(Phosphotransferase) domain 1"/>
    <property type="match status" value="1"/>
</dbReference>
<feature type="chain" id="PRO_5045909347" description="non-specific serine/threonine protein kinase" evidence="22">
    <location>
        <begin position="37"/>
        <end position="997"/>
    </location>
</feature>
<keyword evidence="11" id="KW-0418">Kinase</keyword>
<dbReference type="Pfam" id="PF13855">
    <property type="entry name" value="LRR_8"/>
    <property type="match status" value="1"/>
</dbReference>
<comment type="subcellular location">
    <subcellularLocation>
        <location evidence="1">Membrane</location>
        <topology evidence="1">Single-pass type I membrane protein</topology>
    </subcellularLocation>
</comment>